<feature type="chain" id="PRO_5032524125" evidence="1">
    <location>
        <begin position="25"/>
        <end position="219"/>
    </location>
</feature>
<dbReference type="Proteomes" id="UP000467214">
    <property type="component" value="Unassembled WGS sequence"/>
</dbReference>
<feature type="signal peptide" evidence="1">
    <location>
        <begin position="1"/>
        <end position="24"/>
    </location>
</feature>
<gene>
    <name evidence="3" type="ORF">GQF02_09930</name>
</gene>
<dbReference type="InterPro" id="IPR013766">
    <property type="entry name" value="Thioredoxin_domain"/>
</dbReference>
<evidence type="ECO:0000313" key="4">
    <source>
        <dbReference type="Proteomes" id="UP000467214"/>
    </source>
</evidence>
<dbReference type="Gene3D" id="3.40.30.10">
    <property type="entry name" value="Glutaredoxin"/>
    <property type="match status" value="1"/>
</dbReference>
<dbReference type="PANTHER" id="PTHR35891:SF3">
    <property type="entry name" value="THIOL:DISULFIDE INTERCHANGE PROTEIN DSBL"/>
    <property type="match status" value="1"/>
</dbReference>
<dbReference type="PANTHER" id="PTHR35891">
    <property type="entry name" value="THIOL:DISULFIDE INTERCHANGE PROTEIN DSBA"/>
    <property type="match status" value="1"/>
</dbReference>
<organism evidence="3 4">
    <name type="scientific">Craterilacuibacter sinensis</name>
    <dbReference type="NCBI Taxonomy" id="2686017"/>
    <lineage>
        <taxon>Bacteria</taxon>
        <taxon>Pseudomonadati</taxon>
        <taxon>Pseudomonadota</taxon>
        <taxon>Betaproteobacteria</taxon>
        <taxon>Neisseriales</taxon>
        <taxon>Neisseriaceae</taxon>
        <taxon>Craterilacuibacter</taxon>
    </lineage>
</organism>
<dbReference type="EMBL" id="WSSB01000008">
    <property type="protein sequence ID" value="MXR37291.1"/>
    <property type="molecule type" value="Genomic_DNA"/>
</dbReference>
<evidence type="ECO:0000256" key="1">
    <source>
        <dbReference type="SAM" id="SignalP"/>
    </source>
</evidence>
<feature type="domain" description="Thioredoxin" evidence="2">
    <location>
        <begin position="24"/>
        <end position="172"/>
    </location>
</feature>
<dbReference type="RefSeq" id="WP_160796807.1">
    <property type="nucleotide sequence ID" value="NZ_WSSB01000008.1"/>
</dbReference>
<evidence type="ECO:0000313" key="3">
    <source>
        <dbReference type="EMBL" id="MXR37291.1"/>
    </source>
</evidence>
<dbReference type="InterPro" id="IPR050824">
    <property type="entry name" value="Thiol_disulfide_DsbA"/>
</dbReference>
<dbReference type="AlphaFoldDB" id="A0A845BS08"/>
<keyword evidence="1" id="KW-0732">Signal</keyword>
<dbReference type="Pfam" id="PF13462">
    <property type="entry name" value="Thioredoxin_4"/>
    <property type="match status" value="1"/>
</dbReference>
<evidence type="ECO:0000259" key="2">
    <source>
        <dbReference type="PROSITE" id="PS51352"/>
    </source>
</evidence>
<dbReference type="InterPro" id="IPR036249">
    <property type="entry name" value="Thioredoxin-like_sf"/>
</dbReference>
<keyword evidence="4" id="KW-1185">Reference proteome</keyword>
<name>A0A845BS08_9NEIS</name>
<proteinExistence type="predicted"/>
<dbReference type="SUPFAM" id="SSF52833">
    <property type="entry name" value="Thioredoxin-like"/>
    <property type="match status" value="1"/>
</dbReference>
<sequence>MKNKSILLASVLLALLAFFGAARFYQSQQAENMAAQGSVNSEQLVRAHAPVLGPADAKVTIVEFTDPACETCAAFSPLVKGMVEQYPGQVKVVIRYAALHHGADQIVRMLEAARLQKPYWPLLETLYQNQAYWAQNHQADANKVAAIFMHEGVDMTRLAQDMNSPAINAIVQQDEADRQALKVDMTPGLFVNGKPLTEFGVGQFKALVAGEVARSYGQQ</sequence>
<protein>
    <submittedName>
        <fullName evidence="3">Thioredoxin domain-containing protein</fullName>
    </submittedName>
</protein>
<accession>A0A845BS08</accession>
<reference evidence="3 4" key="1">
    <citation type="submission" date="2019-12" db="EMBL/GenBank/DDBJ databases">
        <title>Neisseriaceae gen. nov. sp. Genome sequencing and assembly.</title>
        <authorList>
            <person name="Liu Z."/>
            <person name="Li A."/>
        </authorList>
    </citation>
    <scope>NUCLEOTIDE SEQUENCE [LARGE SCALE GENOMIC DNA]</scope>
    <source>
        <strain evidence="3 4">B2N2-7</strain>
    </source>
</reference>
<dbReference type="PROSITE" id="PS51352">
    <property type="entry name" value="THIOREDOXIN_2"/>
    <property type="match status" value="1"/>
</dbReference>
<dbReference type="InterPro" id="IPR012336">
    <property type="entry name" value="Thioredoxin-like_fold"/>
</dbReference>
<comment type="caution">
    <text evidence="3">The sequence shown here is derived from an EMBL/GenBank/DDBJ whole genome shotgun (WGS) entry which is preliminary data.</text>
</comment>